<reference evidence="8" key="2">
    <citation type="submission" date="2025-09" db="UniProtKB">
        <authorList>
            <consortium name="Ensembl"/>
        </authorList>
    </citation>
    <scope>IDENTIFICATION</scope>
</reference>
<dbReference type="SUPFAM" id="SSF46934">
    <property type="entry name" value="UBA-like"/>
    <property type="match status" value="1"/>
</dbReference>
<dbReference type="SUPFAM" id="SSF57850">
    <property type="entry name" value="RING/U-box"/>
    <property type="match status" value="1"/>
</dbReference>
<reference evidence="8" key="1">
    <citation type="submission" date="2025-08" db="UniProtKB">
        <authorList>
            <consortium name="Ensembl"/>
        </authorList>
    </citation>
    <scope>IDENTIFICATION</scope>
</reference>
<dbReference type="CDD" id="cd14947">
    <property type="entry name" value="NBR1_like"/>
    <property type="match status" value="1"/>
</dbReference>
<dbReference type="InterPro" id="IPR013783">
    <property type="entry name" value="Ig-like_fold"/>
</dbReference>
<dbReference type="Gene3D" id="2.60.40.10">
    <property type="entry name" value="Immunoglobulins"/>
    <property type="match status" value="1"/>
</dbReference>
<evidence type="ECO:0000256" key="3">
    <source>
        <dbReference type="ARBA" id="ARBA00022771"/>
    </source>
</evidence>
<dbReference type="FunFam" id="2.60.40.10:FF:000199">
    <property type="entry name" value="next to BRCA1 gene 1 protein-like"/>
    <property type="match status" value="1"/>
</dbReference>
<feature type="region of interest" description="Disordered" evidence="6">
    <location>
        <begin position="528"/>
        <end position="549"/>
    </location>
</feature>
<evidence type="ECO:0000256" key="1">
    <source>
        <dbReference type="ARBA" id="ARBA00004419"/>
    </source>
</evidence>
<dbReference type="Proteomes" id="UP000472260">
    <property type="component" value="Unassembled WGS sequence"/>
</dbReference>
<evidence type="ECO:0000313" key="8">
    <source>
        <dbReference type="Ensembl" id="ENSSANP00000008809.1"/>
    </source>
</evidence>
<dbReference type="GO" id="GO:0005776">
    <property type="term" value="C:autophagosome"/>
    <property type="evidence" value="ECO:0007669"/>
    <property type="project" value="UniProtKB-SubCell"/>
</dbReference>
<dbReference type="Ensembl" id="ENSSANT00000009440.1">
    <property type="protein sequence ID" value="ENSSANP00000008809.1"/>
    <property type="gene ID" value="ENSSANG00000004930.1"/>
</dbReference>
<dbReference type="Pfam" id="PF16158">
    <property type="entry name" value="N_BRCA1_IG"/>
    <property type="match status" value="1"/>
</dbReference>
<dbReference type="AlphaFoldDB" id="A0A671KLR4"/>
<dbReference type="GO" id="GO:0016236">
    <property type="term" value="P:macroautophagy"/>
    <property type="evidence" value="ECO:0007669"/>
    <property type="project" value="TreeGrafter"/>
</dbReference>
<sequence>MEKFKDQVVREAVEKICREFSGQCCIHKPVGAEAQVPEVTSSTLPGAPSSAPACSSCRGQTAGGGYQCSVCTSCTLCEPCSFSHDPSHNLVRARTPLSIPEHGSPAPDHSRRGDRSFRKAEKQRLKAEKRQLKAEVKEIRKQLRMERRGLQWSTAGEGSSSPLTPLYLLRKNILKGYRPKRPCPLAVPAMTALLLDENLPDGSRLRPGTKFIKYWKMKNSGRVCWDSETKLKFMWGNLAVGSGERWREVAVPTLQPGQVGVISVALCAPTLEGTYTSHWRLAHRGEQFGPRVWCSIVVDPHAPTAICEKSSRTLEREEKCRASREQLLLSVNQDCDQEFYIPSVDLLTAQDLLSFELLDINIVQELESVPNNTPADITPCISPLPHDGPLQEKPTLGLIQEETEAQGVSRILEGIPAQEKGEESIIGSLFSPSVIRSLTLEVTREVAEHGVLCGRYEGHESDIEQILVEPAGGDPVEEGEEEVDKKEQVKDTEAAKEARSRTSSASSEDYIIILPDCFDTSRPLGESMYSSALSQPGEEPAEGDKLESVETAELQSPVAAAVVSADANDMLCASQTLDAVPLTPVIVVAPRPSVKSWKPLTGAILVPGFGTQPYSHSYSLSFLSFLRANSITGGLVKGALSVAASAYKALFTGQTGSEKVTSHDAMMAVLVEMGFGDRALNQRLLQKHNRNLLDVVNELVQMTNNDWYTTRY</sequence>
<evidence type="ECO:0000256" key="5">
    <source>
        <dbReference type="ARBA" id="ARBA00023329"/>
    </source>
</evidence>
<feature type="region of interest" description="Disordered" evidence="6">
    <location>
        <begin position="97"/>
        <end position="131"/>
    </location>
</feature>
<keyword evidence="9" id="KW-1185">Reference proteome</keyword>
<dbReference type="GO" id="GO:0008270">
    <property type="term" value="F:zinc ion binding"/>
    <property type="evidence" value="ECO:0007669"/>
    <property type="project" value="UniProtKB-KW"/>
</dbReference>
<keyword evidence="5" id="KW-0968">Cytoplasmic vesicle</keyword>
<feature type="domain" description="Nbr1 FW" evidence="7">
    <location>
        <begin position="198"/>
        <end position="298"/>
    </location>
</feature>
<evidence type="ECO:0000259" key="7">
    <source>
        <dbReference type="Pfam" id="PF16158"/>
    </source>
</evidence>
<dbReference type="GO" id="GO:0000407">
    <property type="term" value="C:phagophore assembly site"/>
    <property type="evidence" value="ECO:0007669"/>
    <property type="project" value="TreeGrafter"/>
</dbReference>
<evidence type="ECO:0000313" key="9">
    <source>
        <dbReference type="Proteomes" id="UP000472260"/>
    </source>
</evidence>
<keyword evidence="3" id="KW-0863">Zinc-finger</keyword>
<protein>
    <submittedName>
        <fullName evidence="8">Next to BRCA1 gene 1 protein-like</fullName>
    </submittedName>
</protein>
<feature type="compositionally biased region" description="Basic and acidic residues" evidence="6">
    <location>
        <begin position="108"/>
        <end position="131"/>
    </location>
</feature>
<accession>A0A671KLR4</accession>
<dbReference type="PANTHER" id="PTHR20930:SF5">
    <property type="entry name" value="NEXT TO BRCA1 GENE 1 PROTEIN ISOFORM X2"/>
    <property type="match status" value="1"/>
</dbReference>
<evidence type="ECO:0000256" key="6">
    <source>
        <dbReference type="SAM" id="MobiDB-lite"/>
    </source>
</evidence>
<keyword evidence="4" id="KW-0862">Zinc</keyword>
<dbReference type="InterPro" id="IPR009060">
    <property type="entry name" value="UBA-like_sf"/>
</dbReference>
<dbReference type="Gene3D" id="1.10.8.10">
    <property type="entry name" value="DNA helicase RuvA subunit, C-terminal domain"/>
    <property type="match status" value="1"/>
</dbReference>
<dbReference type="GO" id="GO:0031410">
    <property type="term" value="C:cytoplasmic vesicle"/>
    <property type="evidence" value="ECO:0007669"/>
    <property type="project" value="UniProtKB-KW"/>
</dbReference>
<dbReference type="FunFam" id="1.10.8.10:FF:000033">
    <property type="entry name" value="Next to BRCA1 gene 1 protein"/>
    <property type="match status" value="1"/>
</dbReference>
<name>A0A671KLR4_9TELE</name>
<evidence type="ECO:0000256" key="4">
    <source>
        <dbReference type="ARBA" id="ARBA00022833"/>
    </source>
</evidence>
<dbReference type="GO" id="GO:0043130">
    <property type="term" value="F:ubiquitin binding"/>
    <property type="evidence" value="ECO:0007669"/>
    <property type="project" value="TreeGrafter"/>
</dbReference>
<gene>
    <name evidence="8" type="primary">nbr1b</name>
</gene>
<evidence type="ECO:0000256" key="2">
    <source>
        <dbReference type="ARBA" id="ARBA00022723"/>
    </source>
</evidence>
<keyword evidence="2" id="KW-0479">Metal-binding</keyword>
<dbReference type="CDD" id="cd14319">
    <property type="entry name" value="UBA_NBR1"/>
    <property type="match status" value="1"/>
</dbReference>
<organism evidence="8 9">
    <name type="scientific">Sinocyclocheilus anshuiensis</name>
    <dbReference type="NCBI Taxonomy" id="1608454"/>
    <lineage>
        <taxon>Eukaryota</taxon>
        <taxon>Metazoa</taxon>
        <taxon>Chordata</taxon>
        <taxon>Craniata</taxon>
        <taxon>Vertebrata</taxon>
        <taxon>Euteleostomi</taxon>
        <taxon>Actinopterygii</taxon>
        <taxon>Neopterygii</taxon>
        <taxon>Teleostei</taxon>
        <taxon>Ostariophysi</taxon>
        <taxon>Cypriniformes</taxon>
        <taxon>Cyprinidae</taxon>
        <taxon>Cyprininae</taxon>
        <taxon>Sinocyclocheilus</taxon>
    </lineage>
</organism>
<dbReference type="InterPro" id="IPR032350">
    <property type="entry name" value="Nbr1_FW"/>
</dbReference>
<proteinExistence type="predicted"/>
<feature type="compositionally biased region" description="Basic and acidic residues" evidence="6">
    <location>
        <begin position="483"/>
        <end position="500"/>
    </location>
</feature>
<feature type="region of interest" description="Disordered" evidence="6">
    <location>
        <begin position="471"/>
        <end position="502"/>
    </location>
</feature>
<dbReference type="PANTHER" id="PTHR20930">
    <property type="entry name" value="OVARIAN CARCINOMA ANTIGEN CA125-RELATED"/>
    <property type="match status" value="1"/>
</dbReference>
<comment type="subcellular location">
    <subcellularLocation>
        <location evidence="1">Cytoplasmic vesicle</location>
        <location evidence="1">Autophagosome</location>
    </subcellularLocation>
</comment>